<evidence type="ECO:0000256" key="1">
    <source>
        <dbReference type="SAM" id="MobiDB-lite"/>
    </source>
</evidence>
<evidence type="ECO:0008006" key="4">
    <source>
        <dbReference type="Google" id="ProtNLM"/>
    </source>
</evidence>
<evidence type="ECO:0000313" key="3">
    <source>
        <dbReference type="Proteomes" id="UP000251891"/>
    </source>
</evidence>
<protein>
    <recommendedName>
        <fullName evidence="4">Nuclear transport factor 2 family protein</fullName>
    </recommendedName>
</protein>
<accession>A0A365H1J2</accession>
<gene>
    <name evidence="2" type="ORF">DPM19_23465</name>
</gene>
<dbReference type="Proteomes" id="UP000251891">
    <property type="component" value="Unassembled WGS sequence"/>
</dbReference>
<dbReference type="AlphaFoldDB" id="A0A365H1J2"/>
<name>A0A365H1J2_9ACTN</name>
<proteinExistence type="predicted"/>
<organism evidence="2 3">
    <name type="scientific">Actinomadura craniellae</name>
    <dbReference type="NCBI Taxonomy" id="2231787"/>
    <lineage>
        <taxon>Bacteria</taxon>
        <taxon>Bacillati</taxon>
        <taxon>Actinomycetota</taxon>
        <taxon>Actinomycetes</taxon>
        <taxon>Streptosporangiales</taxon>
        <taxon>Thermomonosporaceae</taxon>
        <taxon>Actinomadura</taxon>
    </lineage>
</organism>
<comment type="caution">
    <text evidence="2">The sequence shown here is derived from an EMBL/GenBank/DDBJ whole genome shotgun (WGS) entry which is preliminary data.</text>
</comment>
<evidence type="ECO:0000313" key="2">
    <source>
        <dbReference type="EMBL" id="RAY12965.1"/>
    </source>
</evidence>
<feature type="region of interest" description="Disordered" evidence="1">
    <location>
        <begin position="21"/>
        <end position="40"/>
    </location>
</feature>
<dbReference type="EMBL" id="QLYX01000011">
    <property type="protein sequence ID" value="RAY12965.1"/>
    <property type="molecule type" value="Genomic_DNA"/>
</dbReference>
<keyword evidence="3" id="KW-1185">Reference proteome</keyword>
<reference evidence="2 3" key="1">
    <citation type="submission" date="2018-06" db="EMBL/GenBank/DDBJ databases">
        <title>Actinomadura craniellae sp. nov. isolated from marine sponge Craniella sp.</title>
        <authorList>
            <person name="Li L."/>
            <person name="Xu Q.H."/>
            <person name="Lin H.W."/>
            <person name="Lu Y.H."/>
        </authorList>
    </citation>
    <scope>NUCLEOTIDE SEQUENCE [LARGE SCALE GENOMIC DNA]</scope>
    <source>
        <strain evidence="2 3">LHW63021</strain>
    </source>
</reference>
<sequence length="168" mass="18343">MLCVILLSASCSDKGATVALPPQHTSTPALPSATPPKPDADAVRDAYQRFVALLDRADTLPAGNRTQQLSRYMTNPQLSQVLDRIKALHAKKLTSYGASVVHIKDVKVEGDNATVHDCQNSWNSGLMNATTRKKVNRGVKEENVEAFLIKGTDGRWRVRKYVVLGEGC</sequence>